<comment type="caution">
    <text evidence="7">The sequence shown here is derived from an EMBL/GenBank/DDBJ whole genome shotgun (WGS) entry which is preliminary data.</text>
</comment>
<dbReference type="RefSeq" id="WP_144358857.1">
    <property type="nucleotide sequence ID" value="NZ_VMNH01000009.1"/>
</dbReference>
<feature type="domain" description="Flagellin C-terminal" evidence="6">
    <location>
        <begin position="535"/>
        <end position="620"/>
    </location>
</feature>
<dbReference type="PRINTS" id="PR00207">
    <property type="entry name" value="FLAGELLIN"/>
</dbReference>
<evidence type="ECO:0000259" key="5">
    <source>
        <dbReference type="Pfam" id="PF00669"/>
    </source>
</evidence>
<comment type="subcellular location">
    <subcellularLocation>
        <location evidence="4">Secreted</location>
    </subcellularLocation>
    <subcellularLocation>
        <location evidence="4">Bacterial flagellum</location>
    </subcellularLocation>
</comment>
<dbReference type="Gene3D" id="2.30.220.10">
    <property type="entry name" value="f41 fragment of flagellin, C-terminal domain"/>
    <property type="match status" value="1"/>
</dbReference>
<dbReference type="InterPro" id="IPR042187">
    <property type="entry name" value="Flagellin_C_sub2"/>
</dbReference>
<evidence type="ECO:0000256" key="4">
    <source>
        <dbReference type="RuleBase" id="RU362073"/>
    </source>
</evidence>
<keyword evidence="2 4" id="KW-0964">Secreted</keyword>
<dbReference type="GO" id="GO:0009288">
    <property type="term" value="C:bacterial-type flagellum"/>
    <property type="evidence" value="ECO:0007669"/>
    <property type="project" value="UniProtKB-SubCell"/>
</dbReference>
<comment type="function">
    <text evidence="4">Flagellin is the subunit protein which polymerizes to form the filaments of bacterial flagella.</text>
</comment>
<evidence type="ECO:0000256" key="2">
    <source>
        <dbReference type="ARBA" id="ARBA00022525"/>
    </source>
</evidence>
<feature type="domain" description="Flagellin N-terminal" evidence="5">
    <location>
        <begin position="5"/>
        <end position="142"/>
    </location>
</feature>
<dbReference type="PANTHER" id="PTHR42792:SF2">
    <property type="entry name" value="FLAGELLIN"/>
    <property type="match status" value="1"/>
</dbReference>
<reference evidence="7 8" key="1">
    <citation type="submission" date="2019-07" db="EMBL/GenBank/DDBJ databases">
        <title>The pathways for chlorine oxyanion respiration interact through the shared metabolite chlorate.</title>
        <authorList>
            <person name="Barnum T.P."/>
            <person name="Cheng Y."/>
            <person name="Hill K.A."/>
            <person name="Lucas L.N."/>
            <person name="Carlson H.K."/>
            <person name="Coates J.D."/>
        </authorList>
    </citation>
    <scope>NUCLEOTIDE SEQUENCE [LARGE SCALE GENOMIC DNA]</scope>
    <source>
        <strain evidence="7 8">BK-1</strain>
    </source>
</reference>
<dbReference type="SUPFAM" id="SSF64518">
    <property type="entry name" value="Phase 1 flagellin"/>
    <property type="match status" value="1"/>
</dbReference>
<dbReference type="Gene3D" id="1.20.1330.10">
    <property type="entry name" value="f41 fragment of flagellin, N-terminal domain"/>
    <property type="match status" value="2"/>
</dbReference>
<organism evidence="7 8">
    <name type="scientific">Sedimenticola selenatireducens</name>
    <dbReference type="NCBI Taxonomy" id="191960"/>
    <lineage>
        <taxon>Bacteria</taxon>
        <taxon>Pseudomonadati</taxon>
        <taxon>Pseudomonadota</taxon>
        <taxon>Gammaproteobacteria</taxon>
        <taxon>Chromatiales</taxon>
        <taxon>Sedimenticolaceae</taxon>
        <taxon>Sedimenticola</taxon>
    </lineage>
</organism>
<dbReference type="PANTHER" id="PTHR42792">
    <property type="entry name" value="FLAGELLIN"/>
    <property type="match status" value="1"/>
</dbReference>
<dbReference type="InterPro" id="IPR046358">
    <property type="entry name" value="Flagellin_C"/>
</dbReference>
<name>A0A558E1C4_9GAMM</name>
<dbReference type="InterPro" id="IPR001029">
    <property type="entry name" value="Flagellin_N"/>
</dbReference>
<dbReference type="Gene3D" id="6.10.10.10">
    <property type="entry name" value="Flagellar export chaperone, C-terminal domain"/>
    <property type="match status" value="1"/>
</dbReference>
<evidence type="ECO:0000259" key="6">
    <source>
        <dbReference type="Pfam" id="PF00700"/>
    </source>
</evidence>
<gene>
    <name evidence="7" type="ORF">FHP88_09785</name>
</gene>
<evidence type="ECO:0000256" key="3">
    <source>
        <dbReference type="ARBA" id="ARBA00023143"/>
    </source>
</evidence>
<comment type="similarity">
    <text evidence="1 4">Belongs to the bacterial flagellin family.</text>
</comment>
<dbReference type="EMBL" id="VMNH01000009">
    <property type="protein sequence ID" value="TVO75284.1"/>
    <property type="molecule type" value="Genomic_DNA"/>
</dbReference>
<protein>
    <recommendedName>
        <fullName evidence="4">Flagellin</fullName>
    </recommendedName>
</protein>
<keyword evidence="7" id="KW-0966">Cell projection</keyword>
<sequence>MAQVINSNVLSLTAQRNLTKSQSSLNTAIQRLSSGLRINSAKDDAAGLAITDRMTSQVRGLNQAIRNANDGISLAQTAEGALAESSNNLQRIRELAIQSANSTNSASDRAALNSEVNQLLSEIQRTATTTQFNGQNIIDGTFQASQFQVGANANQTINVSVAGATTDTLGSYGGAGAAVSTTAFSTTNYLTINGTQIGASADLSTQSPGWTAASAAAKAQAINAASASTGVTATATTTVTGAAPIAGSTINAGDLTINGISLGAVAAQSTGAAQGQNVATAINNLTSQTGVSATYSTSTGALTLTSSEGRDIALAAGSAAGATRLLNATGLTATVGGTAATAGTDTVVLSTAGPITGDAVTINGIAFTFTAGAAEAISVTSATAVSVTYDASGNDAADLAAAVDSLKNAFDDAKADSLTAAALVPLTAVSDGTDTFTITDSRVGDYATLGRSVSRAFTTGANATVTQDATGGADYIAGTLANTTGGTLTLNSSETFTLTGSGSGLADAGFSSLTVALSKLSAVDISTVAGANSAIAVVDGALAQISSSRADLGAVQNRFESTMANLSTASENLSAARSRILDADFAAETANLTRAQILQQAGIAMVSQANALPQSVLSLLQ</sequence>
<evidence type="ECO:0000256" key="1">
    <source>
        <dbReference type="ARBA" id="ARBA00005709"/>
    </source>
</evidence>
<dbReference type="Pfam" id="PF00700">
    <property type="entry name" value="Flagellin_C"/>
    <property type="match status" value="1"/>
</dbReference>
<evidence type="ECO:0000313" key="7">
    <source>
        <dbReference type="EMBL" id="TVO75284.1"/>
    </source>
</evidence>
<dbReference type="InterPro" id="IPR001492">
    <property type="entry name" value="Flagellin"/>
</dbReference>
<dbReference type="GO" id="GO:0005198">
    <property type="term" value="F:structural molecule activity"/>
    <property type="evidence" value="ECO:0007669"/>
    <property type="project" value="UniProtKB-UniRule"/>
</dbReference>
<evidence type="ECO:0000313" key="8">
    <source>
        <dbReference type="Proteomes" id="UP000316649"/>
    </source>
</evidence>
<accession>A0A558E1C4</accession>
<dbReference type="Gene3D" id="2.170.280.10">
    <property type="entry name" value="f41 fragment of flagellin, middle domain"/>
    <property type="match status" value="1"/>
</dbReference>
<dbReference type="OrthoDB" id="9796789at2"/>
<dbReference type="GO" id="GO:0005576">
    <property type="term" value="C:extracellular region"/>
    <property type="evidence" value="ECO:0007669"/>
    <property type="project" value="UniProtKB-SubCell"/>
</dbReference>
<dbReference type="Pfam" id="PF00669">
    <property type="entry name" value="Flagellin_N"/>
    <property type="match status" value="1"/>
</dbReference>
<keyword evidence="8" id="KW-1185">Reference proteome</keyword>
<keyword evidence="3 4" id="KW-0975">Bacterial flagellum</keyword>
<keyword evidence="7" id="KW-0969">Cilium</keyword>
<dbReference type="AlphaFoldDB" id="A0A558E1C4"/>
<dbReference type="Proteomes" id="UP000316649">
    <property type="component" value="Unassembled WGS sequence"/>
</dbReference>
<dbReference type="Gene3D" id="6.10.280.190">
    <property type="match status" value="1"/>
</dbReference>
<proteinExistence type="inferred from homology"/>
<keyword evidence="7" id="KW-0282">Flagellum</keyword>